<evidence type="ECO:0000256" key="6">
    <source>
        <dbReference type="SAM" id="Phobius"/>
    </source>
</evidence>
<evidence type="ECO:0000256" key="1">
    <source>
        <dbReference type="ARBA" id="ARBA00004141"/>
    </source>
</evidence>
<evidence type="ECO:0000313" key="9">
    <source>
        <dbReference type="Proteomes" id="UP001604277"/>
    </source>
</evidence>
<feature type="transmembrane region" description="Helical" evidence="6">
    <location>
        <begin position="43"/>
        <end position="62"/>
    </location>
</feature>
<feature type="domain" description="ABC-2 type transporter transmembrane" evidence="7">
    <location>
        <begin position="1"/>
        <end position="61"/>
    </location>
</feature>
<evidence type="ECO:0000256" key="3">
    <source>
        <dbReference type="ARBA" id="ARBA00022692"/>
    </source>
</evidence>
<name>A0ABD1WGZ3_9LAMI</name>
<dbReference type="GO" id="GO:0005886">
    <property type="term" value="C:plasma membrane"/>
    <property type="evidence" value="ECO:0007669"/>
    <property type="project" value="UniProtKB-ARBA"/>
</dbReference>
<accession>A0ABD1WGZ3</accession>
<feature type="transmembrane region" description="Helical" evidence="6">
    <location>
        <begin position="93"/>
        <end position="116"/>
    </location>
</feature>
<keyword evidence="3 6" id="KW-0812">Transmembrane</keyword>
<dbReference type="Pfam" id="PF01061">
    <property type="entry name" value="ABC2_membrane"/>
    <property type="match status" value="1"/>
</dbReference>
<sequence length="124" mass="14247">MMLVALTPSYQIAAIVMSFFLSFWNLFSGFLISRTEIPIWWRWYYWGSPVAWTIYGLVTSQVGDRTDPVEVPGLGDVPLKDYLKSFLGFEHDFLGAVAAAHVAWAVLFCFVFAYGIKYLNFQKR</sequence>
<evidence type="ECO:0000313" key="8">
    <source>
        <dbReference type="EMBL" id="KAL2548956.1"/>
    </source>
</evidence>
<dbReference type="Proteomes" id="UP001604277">
    <property type="component" value="Unassembled WGS sequence"/>
</dbReference>
<comment type="caution">
    <text evidence="8">The sequence shown here is derived from an EMBL/GenBank/DDBJ whole genome shotgun (WGS) entry which is preliminary data.</text>
</comment>
<feature type="transmembrane region" description="Helical" evidence="6">
    <location>
        <begin position="12"/>
        <end position="31"/>
    </location>
</feature>
<protein>
    <submittedName>
        <fullName evidence="8">ABC transporter G family member 39</fullName>
    </submittedName>
</protein>
<keyword evidence="5 6" id="KW-0472">Membrane</keyword>
<keyword evidence="4 6" id="KW-1133">Transmembrane helix</keyword>
<organism evidence="8 9">
    <name type="scientific">Forsythia ovata</name>
    <dbReference type="NCBI Taxonomy" id="205694"/>
    <lineage>
        <taxon>Eukaryota</taxon>
        <taxon>Viridiplantae</taxon>
        <taxon>Streptophyta</taxon>
        <taxon>Embryophyta</taxon>
        <taxon>Tracheophyta</taxon>
        <taxon>Spermatophyta</taxon>
        <taxon>Magnoliopsida</taxon>
        <taxon>eudicotyledons</taxon>
        <taxon>Gunneridae</taxon>
        <taxon>Pentapetalae</taxon>
        <taxon>asterids</taxon>
        <taxon>lamiids</taxon>
        <taxon>Lamiales</taxon>
        <taxon>Oleaceae</taxon>
        <taxon>Forsythieae</taxon>
        <taxon>Forsythia</taxon>
    </lineage>
</organism>
<dbReference type="InterPro" id="IPR013525">
    <property type="entry name" value="ABC2_TM"/>
</dbReference>
<reference evidence="9" key="1">
    <citation type="submission" date="2024-07" db="EMBL/GenBank/DDBJ databases">
        <title>Two chromosome-level genome assemblies of Korean endemic species Abeliophyllum distichum and Forsythia ovata (Oleaceae).</title>
        <authorList>
            <person name="Jang H."/>
        </authorList>
    </citation>
    <scope>NUCLEOTIDE SEQUENCE [LARGE SCALE GENOMIC DNA]</scope>
</reference>
<gene>
    <name evidence="8" type="ORF">Fot_10486</name>
</gene>
<keyword evidence="2" id="KW-0813">Transport</keyword>
<evidence type="ECO:0000256" key="2">
    <source>
        <dbReference type="ARBA" id="ARBA00022448"/>
    </source>
</evidence>
<dbReference type="EMBL" id="JBFOLJ010000003">
    <property type="protein sequence ID" value="KAL2548956.1"/>
    <property type="molecule type" value="Genomic_DNA"/>
</dbReference>
<evidence type="ECO:0000259" key="7">
    <source>
        <dbReference type="Pfam" id="PF01061"/>
    </source>
</evidence>
<proteinExistence type="predicted"/>
<evidence type="ECO:0000256" key="5">
    <source>
        <dbReference type="ARBA" id="ARBA00023136"/>
    </source>
</evidence>
<evidence type="ECO:0000256" key="4">
    <source>
        <dbReference type="ARBA" id="ARBA00022989"/>
    </source>
</evidence>
<dbReference type="PANTHER" id="PTHR19241">
    <property type="entry name" value="ATP-BINDING CASSETTE TRANSPORTER"/>
    <property type="match status" value="1"/>
</dbReference>
<comment type="subcellular location">
    <subcellularLocation>
        <location evidence="1">Membrane</location>
        <topology evidence="1">Multi-pass membrane protein</topology>
    </subcellularLocation>
</comment>
<dbReference type="AlphaFoldDB" id="A0ABD1WGZ3"/>
<keyword evidence="9" id="KW-1185">Reference proteome</keyword>